<accession>A0A820FK43</accession>
<keyword evidence="3" id="KW-1185">Reference proteome</keyword>
<dbReference type="InterPro" id="IPR053082">
    <property type="entry name" value="Nuclear_GTPase_SLIP-GC"/>
</dbReference>
<dbReference type="AlphaFoldDB" id="A0A820FK43"/>
<feature type="non-terminal residue" evidence="2">
    <location>
        <position position="1"/>
    </location>
</feature>
<dbReference type="GO" id="GO:0003924">
    <property type="term" value="F:GTPase activity"/>
    <property type="evidence" value="ECO:0007669"/>
    <property type="project" value="TreeGrafter"/>
</dbReference>
<dbReference type="Proteomes" id="UP000663856">
    <property type="component" value="Unassembled WGS sequence"/>
</dbReference>
<dbReference type="Pfam" id="PF13455">
    <property type="entry name" value="MUG113"/>
    <property type="match status" value="1"/>
</dbReference>
<dbReference type="EMBL" id="CAJNRF010011887">
    <property type="protein sequence ID" value="CAF2135503.1"/>
    <property type="molecule type" value="Genomic_DNA"/>
</dbReference>
<gene>
    <name evidence="2" type="ORF">OVN521_LOCUS29672</name>
    <name evidence="1" type="ORF">WKI299_LOCUS27257</name>
</gene>
<protein>
    <submittedName>
        <fullName evidence="2">Uncharacterized protein</fullName>
    </submittedName>
</protein>
<dbReference type="PANTHER" id="PTHR47308:SF1">
    <property type="entry name" value="NUCLEAR GTPASE SLIP-GC"/>
    <property type="match status" value="1"/>
</dbReference>
<organism evidence="2 3">
    <name type="scientific">Rotaria magnacalcarata</name>
    <dbReference type="NCBI Taxonomy" id="392030"/>
    <lineage>
        <taxon>Eukaryota</taxon>
        <taxon>Metazoa</taxon>
        <taxon>Spiralia</taxon>
        <taxon>Gnathifera</taxon>
        <taxon>Rotifera</taxon>
        <taxon>Eurotatoria</taxon>
        <taxon>Bdelloidea</taxon>
        <taxon>Philodinida</taxon>
        <taxon>Philodinidae</taxon>
        <taxon>Rotaria</taxon>
    </lineage>
</organism>
<sequence>TAINDRGSIQRTSGQLEDLFKRLQIAVRERLTNIINLLSKTELDDNQSCVADVYDLLAYLKEMVGFTPISRIGFSGRRGAGKTTLINHILGDDLLPTGGGRAITATLIEIIGWSDKRFVSVITFVKELEWEKSVMDAKNDWDEISANGKNDSDADEETSPAIYNLEQKLRALWEDRFESEFPDFGKQYYRFQNRTALELLPETFQDLLSKKYDIISCEDLPSMKQKLAQYAKRREQYWPLISYLSIYGPFDKLRDGSFSLLDIPGEGDKYEFSLNDRYEQGRSLCDRLFFIPEESMLISPATAKVCVSLGNRLTTQFAVVVTHMDEHLKNFSEENWTDENIEQKIRSELCKTLQAETEKQLMQNTEIYCVENGPNVSRYNKHFQGFLDAAIFRKSHDDIEDCIDRYLQPVDVTFQFLTASISMTVNQTQSIRNEFAKLSNLFLPKSLQKQIIQNWFENLEKIPGEDLFDYVPHYTYLQRILKAEQLVLAEKLLSRVVNSNSLEKLQNIVKNSVSNLQQDIVESYKKCTEKYPDVLAVITAISVQIPYMDRFQLKCLHDAKKAVVKKYGKQWLDMYSIGTGCRNRMLTSLNEWEKTNREAIRKSLGEAISASCESWVEHNMESFEKDFQKRWDHFLKYPEIAKLKDNTKLLTLLSPITRAGVTSSNQSQFLKITFPEEANQLLLNLTSLQKLNQFIEQHKEILSPVQITEVWTQHSKAGCVHVMGNLVSIDGICKIEMPIRHIEQRMKEIDSVAIPSPLEEMRSWSSEVANIFEKLMHDIFHNVRVNRRWDFFQAPLELILQVGDLVDCFLKDITKRFPFLLTL</sequence>
<reference evidence="2" key="1">
    <citation type="submission" date="2021-02" db="EMBL/GenBank/DDBJ databases">
        <authorList>
            <person name="Nowell W R."/>
        </authorList>
    </citation>
    <scope>NUCLEOTIDE SEQUENCE</scope>
</reference>
<evidence type="ECO:0000313" key="3">
    <source>
        <dbReference type="Proteomes" id="UP000663866"/>
    </source>
</evidence>
<dbReference type="Gene3D" id="3.40.50.300">
    <property type="entry name" value="P-loop containing nucleotide triphosphate hydrolases"/>
    <property type="match status" value="1"/>
</dbReference>
<dbReference type="InterPro" id="IPR027417">
    <property type="entry name" value="P-loop_NTPase"/>
</dbReference>
<dbReference type="Proteomes" id="UP000663866">
    <property type="component" value="Unassembled WGS sequence"/>
</dbReference>
<name>A0A820FK43_9BILA</name>
<dbReference type="EMBL" id="CAJOBG010009296">
    <property type="protein sequence ID" value="CAF4263066.1"/>
    <property type="molecule type" value="Genomic_DNA"/>
</dbReference>
<evidence type="ECO:0000313" key="1">
    <source>
        <dbReference type="EMBL" id="CAF2135503.1"/>
    </source>
</evidence>
<dbReference type="SUPFAM" id="SSF52540">
    <property type="entry name" value="P-loop containing nucleoside triphosphate hydrolases"/>
    <property type="match status" value="1"/>
</dbReference>
<proteinExistence type="predicted"/>
<dbReference type="PANTHER" id="PTHR47308">
    <property type="entry name" value="NUCLEAR GTPASE SLIP-GC"/>
    <property type="match status" value="1"/>
</dbReference>
<evidence type="ECO:0000313" key="2">
    <source>
        <dbReference type="EMBL" id="CAF4263066.1"/>
    </source>
</evidence>
<comment type="caution">
    <text evidence="2">The sequence shown here is derived from an EMBL/GenBank/DDBJ whole genome shotgun (WGS) entry which is preliminary data.</text>
</comment>